<reference evidence="2 3" key="1">
    <citation type="submission" date="2024-01" db="EMBL/GenBank/DDBJ databases">
        <title>The complete chloroplast genome sequence of Lithospermum erythrorhizon: insights into the phylogenetic relationship among Boraginaceae species and the maternal lineages of purple gromwells.</title>
        <authorList>
            <person name="Okada T."/>
            <person name="Watanabe K."/>
        </authorList>
    </citation>
    <scope>NUCLEOTIDE SEQUENCE [LARGE SCALE GENOMIC DNA]</scope>
</reference>
<accession>A0AAV3QP80</accession>
<name>A0AAV3QP80_LITER</name>
<gene>
    <name evidence="2" type="ORF">LIER_20222</name>
</gene>
<keyword evidence="3" id="KW-1185">Reference proteome</keyword>
<evidence type="ECO:0000313" key="2">
    <source>
        <dbReference type="EMBL" id="GAA0164630.1"/>
    </source>
</evidence>
<organism evidence="2 3">
    <name type="scientific">Lithospermum erythrorhizon</name>
    <name type="common">Purple gromwell</name>
    <name type="synonym">Lithospermum officinale var. erythrorhizon</name>
    <dbReference type="NCBI Taxonomy" id="34254"/>
    <lineage>
        <taxon>Eukaryota</taxon>
        <taxon>Viridiplantae</taxon>
        <taxon>Streptophyta</taxon>
        <taxon>Embryophyta</taxon>
        <taxon>Tracheophyta</taxon>
        <taxon>Spermatophyta</taxon>
        <taxon>Magnoliopsida</taxon>
        <taxon>eudicotyledons</taxon>
        <taxon>Gunneridae</taxon>
        <taxon>Pentapetalae</taxon>
        <taxon>asterids</taxon>
        <taxon>lamiids</taxon>
        <taxon>Boraginales</taxon>
        <taxon>Boraginaceae</taxon>
        <taxon>Boraginoideae</taxon>
        <taxon>Lithospermeae</taxon>
        <taxon>Lithospermum</taxon>
    </lineage>
</organism>
<proteinExistence type="predicted"/>
<comment type="caution">
    <text evidence="2">The sequence shown here is derived from an EMBL/GenBank/DDBJ whole genome shotgun (WGS) entry which is preliminary data.</text>
</comment>
<dbReference type="AlphaFoldDB" id="A0AAV3QP80"/>
<feature type="region of interest" description="Disordered" evidence="1">
    <location>
        <begin position="39"/>
        <end position="58"/>
    </location>
</feature>
<protein>
    <submittedName>
        <fullName evidence="2">Uncharacterized protein</fullName>
    </submittedName>
</protein>
<evidence type="ECO:0000313" key="3">
    <source>
        <dbReference type="Proteomes" id="UP001454036"/>
    </source>
</evidence>
<dbReference type="Proteomes" id="UP001454036">
    <property type="component" value="Unassembled WGS sequence"/>
</dbReference>
<evidence type="ECO:0000256" key="1">
    <source>
        <dbReference type="SAM" id="MobiDB-lite"/>
    </source>
</evidence>
<dbReference type="EMBL" id="BAABME010005110">
    <property type="protein sequence ID" value="GAA0164630.1"/>
    <property type="molecule type" value="Genomic_DNA"/>
</dbReference>
<sequence length="110" mass="11633">MMLPDFNKAYQGANGGRIIIQESHGGSDRNLCTLQVLEGSPKKGQPHEDVQSVPFDENNPTKVFKIGTTLGGRARGDAYLGSPGVPGYICLGTQGYDICRSGSSGPSNFT</sequence>